<dbReference type="PANTHER" id="PTHR10876">
    <property type="entry name" value="ZINC FINGER PROTEIN ZPR1"/>
    <property type="match status" value="1"/>
</dbReference>
<dbReference type="Proteomes" id="UP000816034">
    <property type="component" value="Unassembled WGS sequence"/>
</dbReference>
<feature type="region of interest" description="Disordered" evidence="6">
    <location>
        <begin position="1"/>
        <end position="52"/>
    </location>
</feature>
<evidence type="ECO:0000256" key="6">
    <source>
        <dbReference type="SAM" id="MobiDB-lite"/>
    </source>
</evidence>
<keyword evidence="9" id="KW-1185">Reference proteome</keyword>
<dbReference type="Gene3D" id="2.20.25.420">
    <property type="entry name" value="ZPR1, zinc finger domain"/>
    <property type="match status" value="2"/>
</dbReference>
<organism evidence="8 9">
    <name type="scientific">Naegleria lovaniensis</name>
    <name type="common">Amoeba</name>
    <dbReference type="NCBI Taxonomy" id="51637"/>
    <lineage>
        <taxon>Eukaryota</taxon>
        <taxon>Discoba</taxon>
        <taxon>Heterolobosea</taxon>
        <taxon>Tetramitia</taxon>
        <taxon>Eutetramitia</taxon>
        <taxon>Vahlkampfiidae</taxon>
        <taxon>Naegleria</taxon>
    </lineage>
</organism>
<evidence type="ECO:0000313" key="8">
    <source>
        <dbReference type="EMBL" id="KAG2392383.1"/>
    </source>
</evidence>
<comment type="similarity">
    <text evidence="1">Belongs to the ZPR1 family.</text>
</comment>
<evidence type="ECO:0000256" key="5">
    <source>
        <dbReference type="ARBA" id="ARBA00022833"/>
    </source>
</evidence>
<dbReference type="InterPro" id="IPR040141">
    <property type="entry name" value="ZPR1"/>
</dbReference>
<evidence type="ECO:0000256" key="2">
    <source>
        <dbReference type="ARBA" id="ARBA00022723"/>
    </source>
</evidence>
<name>A0AA88H054_NAELO</name>
<evidence type="ECO:0000259" key="7">
    <source>
        <dbReference type="SMART" id="SM00709"/>
    </source>
</evidence>
<dbReference type="EMBL" id="PYSW02000005">
    <property type="protein sequence ID" value="KAG2392383.1"/>
    <property type="molecule type" value="Genomic_DNA"/>
</dbReference>
<dbReference type="GeneID" id="68105089"/>
<dbReference type="InterPro" id="IPR004457">
    <property type="entry name" value="Znf_ZPR1"/>
</dbReference>
<dbReference type="NCBIfam" id="TIGR00310">
    <property type="entry name" value="ZPR1_znf"/>
    <property type="match status" value="2"/>
</dbReference>
<dbReference type="Pfam" id="PF03367">
    <property type="entry name" value="Zn_ribbon_ZPR1"/>
    <property type="match status" value="2"/>
</dbReference>
<dbReference type="GO" id="GO:0005634">
    <property type="term" value="C:nucleus"/>
    <property type="evidence" value="ECO:0007669"/>
    <property type="project" value="TreeGrafter"/>
</dbReference>
<dbReference type="FunFam" id="2.60.120.1040:FF:000001">
    <property type="entry name" value="Zinc finger protein ZPR1"/>
    <property type="match status" value="1"/>
</dbReference>
<dbReference type="InterPro" id="IPR042451">
    <property type="entry name" value="ZPR1_A/B_dom"/>
</dbReference>
<gene>
    <name evidence="8" type="ORF">C9374_012635</name>
</gene>
<reference evidence="8 9" key="1">
    <citation type="journal article" date="2018" name="BMC Genomics">
        <title>The genome of Naegleria lovaniensis, the basis for a comparative approach to unravel pathogenicity factors of the human pathogenic amoeba N. fowleri.</title>
        <authorList>
            <person name="Liechti N."/>
            <person name="Schurch N."/>
            <person name="Bruggmann R."/>
            <person name="Wittwer M."/>
        </authorList>
    </citation>
    <scope>NUCLEOTIDE SEQUENCE [LARGE SCALE GENOMIC DNA]</scope>
    <source>
        <strain evidence="8 9">ATCC 30569</strain>
    </source>
</reference>
<dbReference type="AlphaFoldDB" id="A0AA88H054"/>
<dbReference type="InterPro" id="IPR042452">
    <property type="entry name" value="ZPR1_Znf1/2"/>
</dbReference>
<evidence type="ECO:0000256" key="4">
    <source>
        <dbReference type="ARBA" id="ARBA00022771"/>
    </source>
</evidence>
<comment type="caution">
    <text evidence="8">The sequence shown here is derived from an EMBL/GenBank/DDBJ whole genome shotgun (WGS) entry which is preliminary data.</text>
</comment>
<keyword evidence="5" id="KW-0862">Zinc</keyword>
<evidence type="ECO:0000256" key="3">
    <source>
        <dbReference type="ARBA" id="ARBA00022737"/>
    </source>
</evidence>
<keyword evidence="3" id="KW-0677">Repeat</keyword>
<accession>A0AA88H054</accession>
<sequence length="512" mass="57269">MISLNDVDKNKTENAVEDSISTTLNDVDDHQASSSSSSTQQQQETVEQQFTSSEEPLFHNLGADDNMPLEIESFCVGCEKNGVTRLLFTKIPHFREVIISSFSCPHCGLRNQEVQFGGSYGSYGVTVTLHVEKKEDLNRQIVKSDYATLRIPEIDFEIPENTQKGTLTTVEGVISTAIENLLENQPARRVVQPAVAAKIDEFIERARKLISGEAFPFTLIIDDYSGNSNIEKLVTPHDPQILMKHYVRNTEQTEKMGLSLGAQHYLEGQQQQPEATKPTATSSNEKQLLASFSSIITNEKDAELLQEKLSTPDEIFTFTEKCYGCGTEGILRMMPLVVPYFKEIILMAFKCDHCGYKTTEVRAGGAISPQATKITLKVSNPEDLSRDILKSETASLDIPELELHVAQGSLGGKFTTVEGLLMNIKDKLTEVNQFRVGDSTREKETFSRFLATLDDMQNGKLLPWTLIIDDPVSNSYIQNLFAPDDDPFLTIEHYDRTFEQNEDLGLNDIKTD</sequence>
<dbReference type="FunFam" id="2.60.120.1040:FF:000003">
    <property type="entry name" value="Zinc finger protein zpr1"/>
    <property type="match status" value="1"/>
</dbReference>
<dbReference type="SMART" id="SM00709">
    <property type="entry name" value="Zpr1"/>
    <property type="match status" value="2"/>
</dbReference>
<feature type="domain" description="Zinc finger ZPR1-type" evidence="7">
    <location>
        <begin position="73"/>
        <end position="232"/>
    </location>
</feature>
<evidence type="ECO:0000256" key="1">
    <source>
        <dbReference type="ARBA" id="ARBA00008354"/>
    </source>
</evidence>
<feature type="domain" description="Zinc finger ZPR1-type" evidence="7">
    <location>
        <begin position="320"/>
        <end position="479"/>
    </location>
</feature>
<feature type="compositionally biased region" description="Basic and acidic residues" evidence="6">
    <location>
        <begin position="1"/>
        <end position="14"/>
    </location>
</feature>
<feature type="compositionally biased region" description="Low complexity" evidence="6">
    <location>
        <begin position="32"/>
        <end position="52"/>
    </location>
</feature>
<evidence type="ECO:0000313" key="9">
    <source>
        <dbReference type="Proteomes" id="UP000816034"/>
    </source>
</evidence>
<keyword evidence="2" id="KW-0479">Metal-binding</keyword>
<dbReference type="InterPro" id="IPR056180">
    <property type="entry name" value="ZPR1_jr_dom"/>
</dbReference>
<dbReference type="GO" id="GO:0008270">
    <property type="term" value="F:zinc ion binding"/>
    <property type="evidence" value="ECO:0007669"/>
    <property type="project" value="UniProtKB-KW"/>
</dbReference>
<keyword evidence="4" id="KW-0863">Zinc-finger</keyword>
<dbReference type="RefSeq" id="XP_044554277.1">
    <property type="nucleotide sequence ID" value="XM_044688423.1"/>
</dbReference>
<dbReference type="FunFam" id="2.20.25.420:FF:000001">
    <property type="entry name" value="Zinc finger protein ZPR1"/>
    <property type="match status" value="1"/>
</dbReference>
<dbReference type="Pfam" id="PF22794">
    <property type="entry name" value="jr-ZPR1"/>
    <property type="match status" value="2"/>
</dbReference>
<dbReference type="PANTHER" id="PTHR10876:SF0">
    <property type="entry name" value="ZINC FINGER PROTEIN ZPR1"/>
    <property type="match status" value="1"/>
</dbReference>
<dbReference type="Gene3D" id="2.60.120.1040">
    <property type="entry name" value="ZPR1, A/B domain"/>
    <property type="match status" value="2"/>
</dbReference>
<protein>
    <recommendedName>
        <fullName evidence="7">Zinc finger ZPR1-type domain-containing protein</fullName>
    </recommendedName>
</protein>
<proteinExistence type="inferred from homology"/>